<gene>
    <name evidence="1" type="ORF">N8I74_15845</name>
</gene>
<dbReference type="Pfam" id="PF13935">
    <property type="entry name" value="Ead_Ea22"/>
    <property type="match status" value="1"/>
</dbReference>
<sequence>MDNHDELRRLAQAATPGPWRWEINAKHKSMHLVGGVPQYDLTVMDFERWGMGGAVIRLRELSEPGMNIMSRVCDRLDWIVPFAGREHHEDWCADIDHADAKLIAAANPATVLALLDELAASQAEVARLRGALQFYAECRHLKLDDEMGIKARAALARSSPDDALRAYGERVARAAYEAGVKASRAFGLCKMKSLSSWRFRRENEIAKVLEDVKP</sequence>
<accession>A0ABY6DK94</accession>
<dbReference type="EMBL" id="CP106753">
    <property type="protein sequence ID" value="UXY14776.1"/>
    <property type="molecule type" value="Genomic_DNA"/>
</dbReference>
<proteinExistence type="predicted"/>
<protein>
    <submittedName>
        <fullName evidence="1">Ead/Ea22-like family protein</fullName>
    </submittedName>
</protein>
<keyword evidence="2" id="KW-1185">Reference proteome</keyword>
<dbReference type="InterPro" id="IPR025153">
    <property type="entry name" value="Ead_Ea22"/>
</dbReference>
<dbReference type="Proteomes" id="UP001061302">
    <property type="component" value="Chromosome"/>
</dbReference>
<evidence type="ECO:0000313" key="1">
    <source>
        <dbReference type="EMBL" id="UXY14776.1"/>
    </source>
</evidence>
<reference evidence="1" key="1">
    <citation type="submission" date="2022-10" db="EMBL/GenBank/DDBJ databases">
        <title>Chitiniphilus purpureus sp. nov., a novel chitin-degrading bacterium isolated from crawfish pond sediment.</title>
        <authorList>
            <person name="Li K."/>
        </authorList>
    </citation>
    <scope>NUCLEOTIDE SEQUENCE</scope>
    <source>
        <strain evidence="1">CD1</strain>
    </source>
</reference>
<organism evidence="1 2">
    <name type="scientific">Chitiniphilus purpureus</name>
    <dbReference type="NCBI Taxonomy" id="2981137"/>
    <lineage>
        <taxon>Bacteria</taxon>
        <taxon>Pseudomonadati</taxon>
        <taxon>Pseudomonadota</taxon>
        <taxon>Betaproteobacteria</taxon>
        <taxon>Neisseriales</taxon>
        <taxon>Chitinibacteraceae</taxon>
        <taxon>Chitiniphilus</taxon>
    </lineage>
</organism>
<dbReference type="RefSeq" id="WP_263124083.1">
    <property type="nucleotide sequence ID" value="NZ_CP106753.1"/>
</dbReference>
<evidence type="ECO:0000313" key="2">
    <source>
        <dbReference type="Proteomes" id="UP001061302"/>
    </source>
</evidence>
<name>A0ABY6DK94_9NEIS</name>